<evidence type="ECO:0000313" key="4">
    <source>
        <dbReference type="Proteomes" id="UP001623041"/>
    </source>
</evidence>
<dbReference type="PIRSF" id="PIRSF037847">
    <property type="entry name" value="NiaR"/>
    <property type="match status" value="1"/>
</dbReference>
<dbReference type="InterPro" id="IPR004173">
    <property type="entry name" value="3H_domain"/>
</dbReference>
<gene>
    <name evidence="3" type="ORF">ACJEBI_28360</name>
</gene>
<dbReference type="Pfam" id="PF08279">
    <property type="entry name" value="HTH_11"/>
    <property type="match status" value="1"/>
</dbReference>
<dbReference type="InterPro" id="IPR036388">
    <property type="entry name" value="WH-like_DNA-bd_sf"/>
</dbReference>
<dbReference type="Gene3D" id="3.30.1340.20">
    <property type="entry name" value="3H domain"/>
    <property type="match status" value="1"/>
</dbReference>
<dbReference type="InterPro" id="IPR013196">
    <property type="entry name" value="HTH_11"/>
</dbReference>
<accession>A0ABW8RP97</accession>
<protein>
    <submittedName>
        <fullName evidence="3">Transcription repressor NadR</fullName>
    </submittedName>
</protein>
<dbReference type="PANTHER" id="PTHR40068:SF1">
    <property type="entry name" value="TRANSCRIPTION REPRESSOR NIAR-RELATED"/>
    <property type="match status" value="1"/>
</dbReference>
<proteinExistence type="predicted"/>
<dbReference type="InterPro" id="IPR035922">
    <property type="entry name" value="3H_dom_sf"/>
</dbReference>
<dbReference type="Gene3D" id="1.10.10.10">
    <property type="entry name" value="Winged helix-like DNA-binding domain superfamily/Winged helix DNA-binding domain"/>
    <property type="match status" value="1"/>
</dbReference>
<dbReference type="InterPro" id="IPR036390">
    <property type="entry name" value="WH_DNA-bd_sf"/>
</dbReference>
<organism evidence="3 4">
    <name type="scientific">Bacillus salipaludis</name>
    <dbReference type="NCBI Taxonomy" id="2547811"/>
    <lineage>
        <taxon>Bacteria</taxon>
        <taxon>Bacillati</taxon>
        <taxon>Bacillota</taxon>
        <taxon>Bacilli</taxon>
        <taxon>Bacillales</taxon>
        <taxon>Bacillaceae</taxon>
        <taxon>Bacillus</taxon>
    </lineage>
</organism>
<comment type="caution">
    <text evidence="3">The sequence shown here is derived from an EMBL/GenBank/DDBJ whole genome shotgun (WGS) entry which is preliminary data.</text>
</comment>
<dbReference type="SUPFAM" id="SSF75500">
    <property type="entry name" value="Putative transcriptional regulator TM1602, C-terminal domain"/>
    <property type="match status" value="1"/>
</dbReference>
<dbReference type="InterPro" id="IPR026043">
    <property type="entry name" value="NadR"/>
</dbReference>
<sequence>MTEQKKLIGEERRSRLLQILKETTTAITGSVLAAKTEVSRQAIVGDINLLKARNEPIIATSQGYIYLKQSGALPLFEKTIACCHLPDEVEIELNLIVDHGVTVKDVQIEHPVYGNLNAAIMVSNRKEVKQFMERIASTRASFLSELTFGIHLHTLSSTSREALKEVENKLKKAGFLLEAKE</sequence>
<dbReference type="SUPFAM" id="SSF46785">
    <property type="entry name" value="Winged helix' DNA-binding domain"/>
    <property type="match status" value="1"/>
</dbReference>
<evidence type="ECO:0000259" key="2">
    <source>
        <dbReference type="Pfam" id="PF08279"/>
    </source>
</evidence>
<name>A0ABW8RP97_9BACI</name>
<reference evidence="3 4" key="1">
    <citation type="submission" date="2024-11" db="EMBL/GenBank/DDBJ databases">
        <authorList>
            <person name="Lucas J.A."/>
        </authorList>
    </citation>
    <scope>NUCLEOTIDE SEQUENCE [LARGE SCALE GENOMIC DNA]</scope>
    <source>
        <strain evidence="3 4">Z 5.4</strain>
    </source>
</reference>
<keyword evidence="4" id="KW-1185">Reference proteome</keyword>
<evidence type="ECO:0000259" key="1">
    <source>
        <dbReference type="Pfam" id="PF02829"/>
    </source>
</evidence>
<feature type="domain" description="3H" evidence="1">
    <location>
        <begin position="80"/>
        <end position="176"/>
    </location>
</feature>
<dbReference type="Pfam" id="PF02829">
    <property type="entry name" value="3H"/>
    <property type="match status" value="1"/>
</dbReference>
<dbReference type="EMBL" id="JBJHQH010000042">
    <property type="protein sequence ID" value="MFK9095350.1"/>
    <property type="molecule type" value="Genomic_DNA"/>
</dbReference>
<evidence type="ECO:0000313" key="3">
    <source>
        <dbReference type="EMBL" id="MFK9095350.1"/>
    </source>
</evidence>
<dbReference type="PANTHER" id="PTHR40068">
    <property type="entry name" value="TRANSCRIPTION REPRESSOR NIAR-RELATED"/>
    <property type="match status" value="1"/>
</dbReference>
<feature type="domain" description="Helix-turn-helix type 11" evidence="2">
    <location>
        <begin position="12"/>
        <end position="65"/>
    </location>
</feature>
<dbReference type="RefSeq" id="WP_406583741.1">
    <property type="nucleotide sequence ID" value="NZ_JBJHQH010000042.1"/>
</dbReference>
<dbReference type="Proteomes" id="UP001623041">
    <property type="component" value="Unassembled WGS sequence"/>
</dbReference>